<dbReference type="InterPro" id="IPR001962">
    <property type="entry name" value="Asn_synthase"/>
</dbReference>
<evidence type="ECO:0000256" key="1">
    <source>
        <dbReference type="ARBA" id="ARBA00009658"/>
    </source>
</evidence>
<evidence type="ECO:0000256" key="4">
    <source>
        <dbReference type="ARBA" id="ARBA00022962"/>
    </source>
</evidence>
<protein>
    <recommendedName>
        <fullName evidence="7">RRM domain-containing protein</fullName>
    </recommendedName>
</protein>
<keyword evidence="5" id="KW-0694">RNA-binding</keyword>
<dbReference type="SMART" id="SM00361">
    <property type="entry name" value="RRM_1"/>
    <property type="match status" value="2"/>
</dbReference>
<dbReference type="CDD" id="cd12614">
    <property type="entry name" value="RRM1_PUB1"/>
    <property type="match status" value="1"/>
</dbReference>
<evidence type="ECO:0000256" key="3">
    <source>
        <dbReference type="ARBA" id="ARBA00022888"/>
    </source>
</evidence>
<evidence type="ECO:0000313" key="8">
    <source>
        <dbReference type="EMBL" id="KAF7310696.1"/>
    </source>
</evidence>
<dbReference type="SUPFAM" id="SSF56235">
    <property type="entry name" value="N-terminal nucleophile aminohydrolases (Ntn hydrolases)"/>
    <property type="match status" value="1"/>
</dbReference>
<evidence type="ECO:0000256" key="6">
    <source>
        <dbReference type="SAM" id="MobiDB-lite"/>
    </source>
</evidence>
<dbReference type="InterPro" id="IPR001107">
    <property type="entry name" value="Band_7"/>
</dbReference>
<dbReference type="InterPro" id="IPR000163">
    <property type="entry name" value="Prohibitin"/>
</dbReference>
<reference evidence="8" key="1">
    <citation type="submission" date="2020-05" db="EMBL/GenBank/DDBJ databases">
        <title>Mycena genomes resolve the evolution of fungal bioluminescence.</title>
        <authorList>
            <person name="Tsai I.J."/>
        </authorList>
    </citation>
    <scope>NUCLEOTIDE SEQUENCE</scope>
    <source>
        <strain evidence="8">110903Hualien_Pintung</strain>
    </source>
</reference>
<dbReference type="Pfam" id="PF01145">
    <property type="entry name" value="Band_7"/>
    <property type="match status" value="1"/>
</dbReference>
<evidence type="ECO:0000256" key="2">
    <source>
        <dbReference type="ARBA" id="ARBA00022605"/>
    </source>
</evidence>
<dbReference type="PANTHER" id="PTHR45937">
    <property type="entry name" value="ASPARAGINE SYNTHETASE DOMAIN-CONTAINING PROTEIN 1"/>
    <property type="match status" value="1"/>
</dbReference>
<dbReference type="GO" id="GO:0006529">
    <property type="term" value="P:asparagine biosynthetic process"/>
    <property type="evidence" value="ECO:0007669"/>
    <property type="project" value="UniProtKB-KW"/>
</dbReference>
<feature type="compositionally biased region" description="Low complexity" evidence="6">
    <location>
        <begin position="1065"/>
        <end position="1076"/>
    </location>
</feature>
<dbReference type="PANTHER" id="PTHR45937:SF1">
    <property type="entry name" value="ASPARAGINE SYNTHETASE DOMAIN-CONTAINING PROTEIN 1"/>
    <property type="match status" value="1"/>
</dbReference>
<dbReference type="Pfam" id="PF00076">
    <property type="entry name" value="RRM_1"/>
    <property type="match status" value="3"/>
</dbReference>
<evidence type="ECO:0000313" key="9">
    <source>
        <dbReference type="Proteomes" id="UP000613580"/>
    </source>
</evidence>
<dbReference type="InterPro" id="IPR003954">
    <property type="entry name" value="RRM_euk-type"/>
</dbReference>
<dbReference type="CDD" id="cd12622">
    <property type="entry name" value="RRM3_PUB1"/>
    <property type="match status" value="1"/>
</dbReference>
<dbReference type="SUPFAM" id="SSF52402">
    <property type="entry name" value="Adenine nucleotide alpha hydrolases-like"/>
    <property type="match status" value="1"/>
</dbReference>
<comment type="similarity">
    <text evidence="1">Belongs to the prohibitin family.</text>
</comment>
<dbReference type="PROSITE" id="PS50102">
    <property type="entry name" value="RRM"/>
    <property type="match status" value="3"/>
</dbReference>
<dbReference type="OrthoDB" id="8093034at2759"/>
<feature type="domain" description="RRM" evidence="7">
    <location>
        <begin position="966"/>
        <end position="1044"/>
    </location>
</feature>
<dbReference type="InterPro" id="IPR014729">
    <property type="entry name" value="Rossmann-like_a/b/a_fold"/>
</dbReference>
<evidence type="ECO:0000259" key="7">
    <source>
        <dbReference type="PROSITE" id="PS50102"/>
    </source>
</evidence>
<dbReference type="Gene3D" id="3.40.50.620">
    <property type="entry name" value="HUPs"/>
    <property type="match status" value="1"/>
</dbReference>
<keyword evidence="4" id="KW-0315">Glutamine amidotransferase</keyword>
<dbReference type="FunFam" id="3.30.479.30:FF:000001">
    <property type="entry name" value="Prohibitin 2"/>
    <property type="match status" value="1"/>
</dbReference>
<accession>A0A8H6WBW1</accession>
<dbReference type="InterPro" id="IPR035979">
    <property type="entry name" value="RBD_domain_sf"/>
</dbReference>
<dbReference type="GO" id="GO:0003723">
    <property type="term" value="F:RNA binding"/>
    <property type="evidence" value="ECO:0007669"/>
    <property type="project" value="UniProtKB-UniRule"/>
</dbReference>
<dbReference type="SUPFAM" id="SSF117892">
    <property type="entry name" value="Band 7/SPFH domain"/>
    <property type="match status" value="1"/>
</dbReference>
<keyword evidence="2" id="KW-0028">Amino-acid biosynthesis</keyword>
<dbReference type="CDD" id="cd03401">
    <property type="entry name" value="SPFH_prohibitin"/>
    <property type="match status" value="1"/>
</dbReference>
<dbReference type="InterPro" id="IPR000504">
    <property type="entry name" value="RRM_dom"/>
</dbReference>
<dbReference type="Gene3D" id="3.60.20.10">
    <property type="entry name" value="Glutamine Phosphoribosylpyrophosphate, subunit 1, domain 1"/>
    <property type="match status" value="1"/>
</dbReference>
<dbReference type="Pfam" id="PF13537">
    <property type="entry name" value="GATase_7"/>
    <property type="match status" value="1"/>
</dbReference>
<gene>
    <name evidence="8" type="ORF">HMN09_00612500</name>
</gene>
<dbReference type="InterPro" id="IPR051857">
    <property type="entry name" value="Asn_synthetase_domain"/>
</dbReference>
<dbReference type="SMART" id="SM00360">
    <property type="entry name" value="RRM"/>
    <property type="match status" value="3"/>
</dbReference>
<feature type="domain" description="RRM" evidence="7">
    <location>
        <begin position="1106"/>
        <end position="1178"/>
    </location>
</feature>
<organism evidence="8 9">
    <name type="scientific">Mycena chlorophos</name>
    <name type="common">Agaric fungus</name>
    <name type="synonym">Agaricus chlorophos</name>
    <dbReference type="NCBI Taxonomy" id="658473"/>
    <lineage>
        <taxon>Eukaryota</taxon>
        <taxon>Fungi</taxon>
        <taxon>Dikarya</taxon>
        <taxon>Basidiomycota</taxon>
        <taxon>Agaricomycotina</taxon>
        <taxon>Agaricomycetes</taxon>
        <taxon>Agaricomycetidae</taxon>
        <taxon>Agaricales</taxon>
        <taxon>Marasmiineae</taxon>
        <taxon>Mycenaceae</taxon>
        <taxon>Mycena</taxon>
    </lineage>
</organism>
<comment type="caution">
    <text evidence="8">The sequence shown here is derived from an EMBL/GenBank/DDBJ whole genome shotgun (WGS) entry which is preliminary data.</text>
</comment>
<dbReference type="InterPro" id="IPR029055">
    <property type="entry name" value="Ntn_hydrolases_N"/>
</dbReference>
<dbReference type="SMART" id="SM00244">
    <property type="entry name" value="PHB"/>
    <property type="match status" value="1"/>
</dbReference>
<dbReference type="GO" id="GO:0004066">
    <property type="term" value="F:asparagine synthase (glutamine-hydrolyzing) activity"/>
    <property type="evidence" value="ECO:0007669"/>
    <property type="project" value="InterPro"/>
</dbReference>
<dbReference type="GO" id="GO:0016020">
    <property type="term" value="C:membrane"/>
    <property type="evidence" value="ECO:0007669"/>
    <property type="project" value="InterPro"/>
</dbReference>
<dbReference type="EMBL" id="JACAZE010000007">
    <property type="protein sequence ID" value="KAF7310696.1"/>
    <property type="molecule type" value="Genomic_DNA"/>
</dbReference>
<dbReference type="CDD" id="cd12619">
    <property type="entry name" value="RRM2_PUB1"/>
    <property type="match status" value="1"/>
</dbReference>
<dbReference type="InterPro" id="IPR017932">
    <property type="entry name" value="GATase_2_dom"/>
</dbReference>
<proteinExistence type="inferred from homology"/>
<feature type="domain" description="RRM" evidence="7">
    <location>
        <begin position="875"/>
        <end position="954"/>
    </location>
</feature>
<dbReference type="CDD" id="cd01991">
    <property type="entry name" value="Asn_synthase_B_C"/>
    <property type="match status" value="1"/>
</dbReference>
<dbReference type="Pfam" id="PF00733">
    <property type="entry name" value="Asn_synthase"/>
    <property type="match status" value="1"/>
</dbReference>
<name>A0A8H6WBW1_MYCCL</name>
<feature type="region of interest" description="Disordered" evidence="6">
    <location>
        <begin position="1045"/>
        <end position="1080"/>
    </location>
</feature>
<sequence>MCGIFFSLRDSNLDSAPFSELCESLQKVNGARGPDSQRNKRISTDGLVLDFFASELRLRGAIPIVQPHECEDSRILSWNGEIFDGIEIGVEENDGVVLFKELCVAGDAEDVCRLFGRVEGPYAFVYYDSRLKQLFFARDPLGRRSLLVHHPTAQNPYFMLASTSAGQDPRHGFQEVDTQYIYSLEVTKVAQGAEFVDAFQSCLRKIERSGQYGMPSPICATMPPDELPLLESLDSPGQFEDILQDFIHTLDESVALRVQTIPVPPVPGTARLAILFSGGKSSSNEAKTIIARSRHLPDEPIDLLNVAFENPYKLRDRETGLSELAELKRLCPRQWNFVEVDVPYEVGVAAEIESLMFPAKTVMDLSLAMALFFASRGHGIIRGADEESIPYKSTARVLLNGLGADELLGGYSRHKTAFKAKGWGGLVEELQMDLDRISTRNLGRDDRVISSFGKETRHPFLSLSVVEFVARLPVQLKLDPRAEAGVGDKALLRLAARRLGLEEASGRRKRAMQFGSRSARREGEKYGATEVGSKADGAINVTPPLLTRLSMSAQTALMRLAVPVGVALAVGQASLYDVPGGYRAVMFDRFSGVQDKATGEGTHFLVPWLQRAILYDCRMKARNIPTTTGSKDLQMVSITVRVLSRPDIVHLPKIYQSLGMDYDERVLPSIGNEVLKSIVAQFDAGELITQREVVSARIRADLLQRAKEFNILLEDVSITHLTFGKDFTQAVEAKQIAQQDAERAKFIVEKAEQERQAAVIRAEGEAEAAAEISKALNRAGDAFITFRKIEAAKAIVSSLSNNPGVSYSHTVTPNPSLLSTPICVPGSFCSFLSSVSLNLCLDSSLYLWLLLNLISLPLSSPNMNMMGAAEAPRRAHLYVGNLSPRVTEYMLTEIFAVAGPVQHVKIIPDRNYQHGGLNYGFVEYMDMRAAETALQTLNGRKIFDTEIRVNWAYQGQQNKEDTTGHYHVFVGDLSPEVNDEVLGKAFSAFGTMSDARVMWDMNSGKSRGYGFLAFRDKTDAEQAIATMNGEWLGSRAIRVNWANQKTQGGGGASSSSMPPMGAPAGGPARAPGTGMASPMSASAPMNFQGGPLSYEATLQQTPAYNTTVYVGNLVPYCTQADLIPLFQSIGYLSEIRMQADRGFAFVKLDTHEHAAQAIVQLQGQNVHGRPIKCSWGKDRNDGAGGQPMSPATNANPYGNLPMYGMPQAASYGQYAFGAYPGVPGSPGMPQGAGAAAAGLGLAAAAGQAAGDPNALAAAGQAGQAQWGAADPNSYYSNYWGGYYGQQAGQAGDSQMQGAP</sequence>
<dbReference type="Proteomes" id="UP000613580">
    <property type="component" value="Unassembled WGS sequence"/>
</dbReference>
<dbReference type="InterPro" id="IPR036013">
    <property type="entry name" value="Band_7/SPFH_dom_sf"/>
</dbReference>
<dbReference type="PRINTS" id="PR00679">
    <property type="entry name" value="PROHIBITIN"/>
</dbReference>
<evidence type="ECO:0000256" key="5">
    <source>
        <dbReference type="PROSITE-ProRule" id="PRU00176"/>
    </source>
</evidence>
<dbReference type="Gene3D" id="3.30.479.30">
    <property type="entry name" value="Band 7 domain"/>
    <property type="match status" value="1"/>
</dbReference>
<dbReference type="GO" id="GO:0000423">
    <property type="term" value="P:mitophagy"/>
    <property type="evidence" value="ECO:0007669"/>
    <property type="project" value="UniProtKB-ARBA"/>
</dbReference>
<dbReference type="SUPFAM" id="SSF54928">
    <property type="entry name" value="RNA-binding domain, RBD"/>
    <property type="match status" value="2"/>
</dbReference>
<keyword evidence="3" id="KW-0061">Asparagine biosynthesis</keyword>
<keyword evidence="9" id="KW-1185">Reference proteome</keyword>
<dbReference type="Gene3D" id="3.30.70.330">
    <property type="match status" value="3"/>
</dbReference>
<dbReference type="InterPro" id="IPR012677">
    <property type="entry name" value="Nucleotide-bd_a/b_plait_sf"/>
</dbReference>